<keyword evidence="2" id="KW-1185">Reference proteome</keyword>
<evidence type="ECO:0000313" key="2">
    <source>
        <dbReference type="Proteomes" id="UP000032142"/>
    </source>
</evidence>
<accession>A0A0B0P1N0</accession>
<sequence>MSRKCIGHIMRASVKPCLGHGISIETRASVRHVWDMHRPHNDMHRRRDVSQCKTCLGNALATRCVSVRPCLGQGISTYRGVSVRPCMGHGVGLDYDRQYKITSRTWHQHE</sequence>
<gene>
    <name evidence="1" type="ORF">F383_25923</name>
</gene>
<dbReference type="AlphaFoldDB" id="A0A0B0P1N0"/>
<name>A0A0B0P1N0_GOSAR</name>
<reference evidence="2" key="1">
    <citation type="submission" date="2014-09" db="EMBL/GenBank/DDBJ databases">
        <authorList>
            <person name="Mudge J."/>
            <person name="Ramaraj T."/>
            <person name="Lindquist I.E."/>
            <person name="Bharti A.K."/>
            <person name="Sundararajan A."/>
            <person name="Cameron C.T."/>
            <person name="Woodward J.E."/>
            <person name="May G.D."/>
            <person name="Brubaker C."/>
            <person name="Broadhvest J."/>
            <person name="Wilkins T.A."/>
        </authorList>
    </citation>
    <scope>NUCLEOTIDE SEQUENCE</scope>
    <source>
        <strain evidence="2">cv. AKA8401</strain>
    </source>
</reference>
<proteinExistence type="predicted"/>
<dbReference type="EMBL" id="KN416267">
    <property type="protein sequence ID" value="KHG20643.1"/>
    <property type="molecule type" value="Genomic_DNA"/>
</dbReference>
<protein>
    <submittedName>
        <fullName evidence="1">Insulin-like growth factor-binding protein 2</fullName>
    </submittedName>
</protein>
<organism evidence="1 2">
    <name type="scientific">Gossypium arboreum</name>
    <name type="common">Tree cotton</name>
    <name type="synonym">Gossypium nanking</name>
    <dbReference type="NCBI Taxonomy" id="29729"/>
    <lineage>
        <taxon>Eukaryota</taxon>
        <taxon>Viridiplantae</taxon>
        <taxon>Streptophyta</taxon>
        <taxon>Embryophyta</taxon>
        <taxon>Tracheophyta</taxon>
        <taxon>Spermatophyta</taxon>
        <taxon>Magnoliopsida</taxon>
        <taxon>eudicotyledons</taxon>
        <taxon>Gunneridae</taxon>
        <taxon>Pentapetalae</taxon>
        <taxon>rosids</taxon>
        <taxon>malvids</taxon>
        <taxon>Malvales</taxon>
        <taxon>Malvaceae</taxon>
        <taxon>Malvoideae</taxon>
        <taxon>Gossypium</taxon>
    </lineage>
</organism>
<dbReference type="Proteomes" id="UP000032142">
    <property type="component" value="Unassembled WGS sequence"/>
</dbReference>
<evidence type="ECO:0000313" key="1">
    <source>
        <dbReference type="EMBL" id="KHG20643.1"/>
    </source>
</evidence>